<proteinExistence type="inferred from homology"/>
<keyword evidence="4" id="KW-0862">Zinc</keyword>
<dbReference type="GO" id="GO:0046872">
    <property type="term" value="F:metal ion binding"/>
    <property type="evidence" value="ECO:0007669"/>
    <property type="project" value="UniProtKB-KW"/>
</dbReference>
<evidence type="ECO:0000256" key="3">
    <source>
        <dbReference type="ARBA" id="ARBA00022801"/>
    </source>
</evidence>
<dbReference type="EMBL" id="QLLL01000002">
    <property type="protein sequence ID" value="RAJ08794.1"/>
    <property type="molecule type" value="Genomic_DNA"/>
</dbReference>
<dbReference type="InterPro" id="IPR036866">
    <property type="entry name" value="RibonucZ/Hydroxyglut_hydro"/>
</dbReference>
<accession>A0A327QYK1</accession>
<keyword evidence="3 6" id="KW-0378">Hydrolase</keyword>
<evidence type="ECO:0000256" key="4">
    <source>
        <dbReference type="ARBA" id="ARBA00022833"/>
    </source>
</evidence>
<evidence type="ECO:0000256" key="1">
    <source>
        <dbReference type="ARBA" id="ARBA00007749"/>
    </source>
</evidence>
<dbReference type="Gene3D" id="3.60.15.10">
    <property type="entry name" value="Ribonuclease Z/Hydroxyacylglutathione hydrolase-like"/>
    <property type="match status" value="1"/>
</dbReference>
<dbReference type="InterPro" id="IPR001279">
    <property type="entry name" value="Metallo-B-lactamas"/>
</dbReference>
<dbReference type="Proteomes" id="UP000249547">
    <property type="component" value="Unassembled WGS sequence"/>
</dbReference>
<dbReference type="OrthoDB" id="9802248at2"/>
<sequence>MERRALLKGLALLGVGTIPFANSWSRAVGRKMITAPTRPYHKFKLGDLSLTIITDGYIRLAPIQPNFPNGSERAEHALLEQSFRSTKAMDLSMNILLIQKGKEFILIDTGTGGSFGEASGWMLQSMADAGIQKEAVTQIIISHAHPDHIGGLVKDGQLVFPNAQVHLSRIEHAFWMAAEQDFSKSKFQDKKLLKTFTQNTQQVIRTLGNRLHLFENGTQLWDCVQLEIAPGHTPGHTITHIFSANERIVHLADLIHSDILSVQHPEWGFNGDTDLELATRTRRAVLAKLTASKTPIFAYHLPWPGTGHVRSKGTTFEWVPEVFAYPVS</sequence>
<dbReference type="SUPFAM" id="SSF56281">
    <property type="entry name" value="Metallo-hydrolase/oxidoreductase"/>
    <property type="match status" value="1"/>
</dbReference>
<comment type="caution">
    <text evidence="6">The sequence shown here is derived from an EMBL/GenBank/DDBJ whole genome shotgun (WGS) entry which is preliminary data.</text>
</comment>
<dbReference type="CDD" id="cd07720">
    <property type="entry name" value="OPHC2-like_MBL-fold"/>
    <property type="match status" value="1"/>
</dbReference>
<comment type="similarity">
    <text evidence="1">Belongs to the metallo-beta-lactamase superfamily.</text>
</comment>
<protein>
    <submittedName>
        <fullName evidence="6">Glyoxylase-like metal-dependent hydrolase (Beta-lactamase superfamily II)</fullName>
    </submittedName>
</protein>
<dbReference type="PANTHER" id="PTHR42978:SF6">
    <property type="entry name" value="QUORUM-QUENCHING LACTONASE YTNP-RELATED"/>
    <property type="match status" value="1"/>
</dbReference>
<keyword evidence="7" id="KW-1185">Reference proteome</keyword>
<name>A0A327QYK1_9BACT</name>
<organism evidence="6 7">
    <name type="scientific">Chitinophaga skermanii</name>
    <dbReference type="NCBI Taxonomy" id="331697"/>
    <lineage>
        <taxon>Bacteria</taxon>
        <taxon>Pseudomonadati</taxon>
        <taxon>Bacteroidota</taxon>
        <taxon>Chitinophagia</taxon>
        <taxon>Chitinophagales</taxon>
        <taxon>Chitinophagaceae</taxon>
        <taxon>Chitinophaga</taxon>
    </lineage>
</organism>
<dbReference type="GO" id="GO:0016787">
    <property type="term" value="F:hydrolase activity"/>
    <property type="evidence" value="ECO:0007669"/>
    <property type="project" value="UniProtKB-KW"/>
</dbReference>
<dbReference type="SMART" id="SM00849">
    <property type="entry name" value="Lactamase_B"/>
    <property type="match status" value="1"/>
</dbReference>
<gene>
    <name evidence="6" type="ORF">LX64_01448</name>
</gene>
<evidence type="ECO:0000313" key="6">
    <source>
        <dbReference type="EMBL" id="RAJ08794.1"/>
    </source>
</evidence>
<evidence type="ECO:0000259" key="5">
    <source>
        <dbReference type="SMART" id="SM00849"/>
    </source>
</evidence>
<dbReference type="PANTHER" id="PTHR42978">
    <property type="entry name" value="QUORUM-QUENCHING LACTONASE YTNP-RELATED-RELATED"/>
    <property type="match status" value="1"/>
</dbReference>
<dbReference type="Pfam" id="PF00753">
    <property type="entry name" value="Lactamase_B"/>
    <property type="match status" value="1"/>
</dbReference>
<evidence type="ECO:0000313" key="7">
    <source>
        <dbReference type="Proteomes" id="UP000249547"/>
    </source>
</evidence>
<dbReference type="AlphaFoldDB" id="A0A327QYK1"/>
<dbReference type="RefSeq" id="WP_111596900.1">
    <property type="nucleotide sequence ID" value="NZ_QLLL01000002.1"/>
</dbReference>
<reference evidence="6 7" key="1">
    <citation type="submission" date="2018-06" db="EMBL/GenBank/DDBJ databases">
        <title>Genomic Encyclopedia of Archaeal and Bacterial Type Strains, Phase II (KMG-II): from individual species to whole genera.</title>
        <authorList>
            <person name="Goeker M."/>
        </authorList>
    </citation>
    <scope>NUCLEOTIDE SEQUENCE [LARGE SCALE GENOMIC DNA]</scope>
    <source>
        <strain evidence="6 7">DSM 23857</strain>
    </source>
</reference>
<evidence type="ECO:0000256" key="2">
    <source>
        <dbReference type="ARBA" id="ARBA00022723"/>
    </source>
</evidence>
<feature type="domain" description="Metallo-beta-lactamase" evidence="5">
    <location>
        <begin position="92"/>
        <end position="300"/>
    </location>
</feature>
<keyword evidence="2" id="KW-0479">Metal-binding</keyword>
<dbReference type="InterPro" id="IPR051013">
    <property type="entry name" value="MBL_superfamily_lactonases"/>
</dbReference>